<keyword evidence="3 5" id="KW-0032">Aminotransferase</keyword>
<accession>A0A6G7VQF6</accession>
<dbReference type="InterPro" id="IPR015424">
    <property type="entry name" value="PyrdxlP-dep_Trfase"/>
</dbReference>
<protein>
    <recommendedName>
        <fullName evidence="3">Aminotransferase</fullName>
        <ecNumber evidence="3">2.6.1.-</ecNumber>
    </recommendedName>
</protein>
<proteinExistence type="inferred from homology"/>
<dbReference type="SUPFAM" id="SSF53383">
    <property type="entry name" value="PLP-dependent transferases"/>
    <property type="match status" value="1"/>
</dbReference>
<dbReference type="EMBL" id="CP049811">
    <property type="protein sequence ID" value="QIK42152.1"/>
    <property type="molecule type" value="Genomic_DNA"/>
</dbReference>
<evidence type="ECO:0000313" key="6">
    <source>
        <dbReference type="Proteomes" id="UP000500791"/>
    </source>
</evidence>
<dbReference type="InterPro" id="IPR015421">
    <property type="entry name" value="PyrdxlP-dep_Trfase_major"/>
</dbReference>
<keyword evidence="2" id="KW-0663">Pyridoxal phosphate</keyword>
<organism evidence="5 6">
    <name type="scientific">Pontivivens nitratireducens</name>
    <dbReference type="NCBI Taxonomy" id="2758038"/>
    <lineage>
        <taxon>Bacteria</taxon>
        <taxon>Pseudomonadati</taxon>
        <taxon>Pseudomonadota</taxon>
        <taxon>Alphaproteobacteria</taxon>
        <taxon>Rhodobacterales</taxon>
        <taxon>Paracoccaceae</taxon>
        <taxon>Pontivivens</taxon>
    </lineage>
</organism>
<dbReference type="Proteomes" id="UP000500791">
    <property type="component" value="Chromosome"/>
</dbReference>
<dbReference type="PANTHER" id="PTHR42885">
    <property type="entry name" value="HISTIDINOL-PHOSPHATE AMINOTRANSFERASE-RELATED"/>
    <property type="match status" value="1"/>
</dbReference>
<name>A0A6G7VQF6_9RHOB</name>
<dbReference type="Pfam" id="PF00155">
    <property type="entry name" value="Aminotran_1_2"/>
    <property type="match status" value="1"/>
</dbReference>
<evidence type="ECO:0000259" key="4">
    <source>
        <dbReference type="Pfam" id="PF00155"/>
    </source>
</evidence>
<sequence>MRPEREHGGDLDRAIACHGGTRAGWLDLSTGINPNSYPIPPIDMSNWTDLPDRAAFTALEDAARVFWTIPDEAEVVIAPGASALIAAMPALAGAGPVHVSGPTYNEHAAAFRAAGFAVEDTEPPQVVPVTRIVVHPNNPDGRLHRVTPHDTTLTIVDESFADVGCASHVAHASHPNFVVLKSFGKFWGLAGLRLGFAICSPENARLLRQHLGPWAASGPALTIGTQALSDPAWAEDTRVHLTSMAGHLDRVMTMSGARIVGGTSLFRLYVVHDGLATQTRLARHHIWSRVFEDRPDWIRLGLPADASGLERIARALA</sequence>
<reference evidence="5 6" key="1">
    <citation type="submission" date="2020-03" db="EMBL/GenBank/DDBJ databases">
        <title>Complete genome sequence of Monaibacterium sp. ALG8 with diverse plasmids.</title>
        <authorList>
            <person name="Sun C."/>
        </authorList>
    </citation>
    <scope>NUCLEOTIDE SEQUENCE [LARGE SCALE GENOMIC DNA]</scope>
    <source>
        <strain evidence="5 6">ALG8</strain>
    </source>
</reference>
<gene>
    <name evidence="5" type="ORF">G8E03_14070</name>
</gene>
<comment type="cofactor">
    <cofactor evidence="1 3">
        <name>pyridoxal 5'-phosphate</name>
        <dbReference type="ChEBI" id="CHEBI:597326"/>
    </cofactor>
</comment>
<keyword evidence="6" id="KW-1185">Reference proteome</keyword>
<dbReference type="AlphaFoldDB" id="A0A6G7VQF6"/>
<dbReference type="InterPro" id="IPR004838">
    <property type="entry name" value="NHTrfase_class1_PyrdxlP-BS"/>
</dbReference>
<feature type="domain" description="Aminotransferase class I/classII large" evidence="4">
    <location>
        <begin position="147"/>
        <end position="315"/>
    </location>
</feature>
<dbReference type="PROSITE" id="PS00105">
    <property type="entry name" value="AA_TRANSFER_CLASS_1"/>
    <property type="match status" value="1"/>
</dbReference>
<dbReference type="EC" id="2.6.1.-" evidence="3"/>
<dbReference type="InterPro" id="IPR004839">
    <property type="entry name" value="Aminotransferase_I/II_large"/>
</dbReference>
<evidence type="ECO:0000313" key="5">
    <source>
        <dbReference type="EMBL" id="QIK42152.1"/>
    </source>
</evidence>
<dbReference type="GO" id="GO:0008483">
    <property type="term" value="F:transaminase activity"/>
    <property type="evidence" value="ECO:0007669"/>
    <property type="project" value="UniProtKB-KW"/>
</dbReference>
<dbReference type="PANTHER" id="PTHR42885:SF1">
    <property type="entry name" value="THREONINE-PHOSPHATE DECARBOXYLASE"/>
    <property type="match status" value="1"/>
</dbReference>
<dbReference type="Gene3D" id="3.40.640.10">
    <property type="entry name" value="Type I PLP-dependent aspartate aminotransferase-like (Major domain)"/>
    <property type="match status" value="1"/>
</dbReference>
<dbReference type="GO" id="GO:0030170">
    <property type="term" value="F:pyridoxal phosphate binding"/>
    <property type="evidence" value="ECO:0007669"/>
    <property type="project" value="InterPro"/>
</dbReference>
<evidence type="ECO:0000256" key="2">
    <source>
        <dbReference type="ARBA" id="ARBA00022898"/>
    </source>
</evidence>
<dbReference type="KEGG" id="mon:G8E03_14070"/>
<keyword evidence="3 5" id="KW-0808">Transferase</keyword>
<comment type="similarity">
    <text evidence="3">Belongs to the class-I pyridoxal-phosphate-dependent aminotransferase family.</text>
</comment>
<evidence type="ECO:0000256" key="1">
    <source>
        <dbReference type="ARBA" id="ARBA00001933"/>
    </source>
</evidence>
<evidence type="ECO:0000256" key="3">
    <source>
        <dbReference type="RuleBase" id="RU000481"/>
    </source>
</evidence>
<dbReference type="InterPro" id="IPR015422">
    <property type="entry name" value="PyrdxlP-dep_Trfase_small"/>
</dbReference>
<dbReference type="Gene3D" id="3.90.1150.10">
    <property type="entry name" value="Aspartate Aminotransferase, domain 1"/>
    <property type="match status" value="1"/>
</dbReference>